<comment type="caution">
    <text evidence="1">The sequence shown here is derived from an EMBL/GenBank/DDBJ whole genome shotgun (WGS) entry which is preliminary data.</text>
</comment>
<protein>
    <submittedName>
        <fullName evidence="1">Uncharacterized protein</fullName>
    </submittedName>
</protein>
<proteinExistence type="predicted"/>
<accession>V4HP56</accession>
<dbReference type="AlphaFoldDB" id="V4HP56"/>
<evidence type="ECO:0000313" key="1">
    <source>
        <dbReference type="EMBL" id="ESP91563.1"/>
    </source>
</evidence>
<dbReference type="PATRIC" id="fig|1353533.3.peg.4137"/>
<organism evidence="1 2">
    <name type="scientific">Pseudoalteromonas luteoviolacea (strain 2ta16)</name>
    <dbReference type="NCBI Taxonomy" id="1353533"/>
    <lineage>
        <taxon>Bacteria</taxon>
        <taxon>Pseudomonadati</taxon>
        <taxon>Pseudomonadota</taxon>
        <taxon>Gammaproteobacteria</taxon>
        <taxon>Alteromonadales</taxon>
        <taxon>Pseudoalteromonadaceae</taxon>
        <taxon>Pseudoalteromonas</taxon>
    </lineage>
</organism>
<dbReference type="RefSeq" id="WP_023400988.1">
    <property type="nucleotide sequence ID" value="NZ_AUSV01000109.1"/>
</dbReference>
<reference evidence="1 2" key="1">
    <citation type="submission" date="2013-07" db="EMBL/GenBank/DDBJ databases">
        <title>Draft genome sequence of Pseudoalteromonas luteoviolacea 2ta16.</title>
        <authorList>
            <person name="Allen E.E."/>
            <person name="Azam F."/>
            <person name="Podell S."/>
        </authorList>
    </citation>
    <scope>NUCLEOTIDE SEQUENCE [LARGE SCALE GENOMIC DNA]</scope>
    <source>
        <strain evidence="1 2">2ta16</strain>
    </source>
</reference>
<sequence>MQNVTTMSEANTFNLRKVNIVQSINDYERSEYVYFAQGEVSSFDSC</sequence>
<dbReference type="Proteomes" id="UP000017820">
    <property type="component" value="Unassembled WGS sequence"/>
</dbReference>
<gene>
    <name evidence="1" type="ORF">PL2TA16_00185</name>
</gene>
<dbReference type="EMBL" id="AUSV01000109">
    <property type="protein sequence ID" value="ESP91563.1"/>
    <property type="molecule type" value="Genomic_DNA"/>
</dbReference>
<name>V4HP56_PSEL2</name>
<evidence type="ECO:0000313" key="2">
    <source>
        <dbReference type="Proteomes" id="UP000017820"/>
    </source>
</evidence>